<keyword evidence="1" id="KW-0812">Transmembrane</keyword>
<accession>A0A348WDQ9</accession>
<reference evidence="2 3" key="1">
    <citation type="journal article" date="2018" name="Nat. Biotechnol.">
        <title>A standardized bacterial taxonomy based on genome phylogeny substantially revises the tree of life.</title>
        <authorList>
            <person name="Parks D.H."/>
            <person name="Chuvochina M."/>
            <person name="Waite D.W."/>
            <person name="Rinke C."/>
            <person name="Skarshewski A."/>
            <person name="Chaumeil P.A."/>
            <person name="Hugenholtz P."/>
        </authorList>
    </citation>
    <scope>NUCLEOTIDE SEQUENCE [LARGE SCALE GENOMIC DNA]</scope>
    <source>
        <strain evidence="2">UBA9169</strain>
    </source>
</reference>
<gene>
    <name evidence="2" type="ORF">DCS45_12470</name>
</gene>
<sequence length="176" mass="19148">MIRPAARAALWRWRDVLAGLAVLALALWAVLGAFGILHWLGWLGLVLGAALVWTGWQRLRFHRDADGPGVVSVTEGQISYYGPLSGGAVARSNLLRLTYDPTGKPAHWVLGHDGGPDLHIPVTAAGAETLFDFFSSLPGLRMEQLLRVTTGPGTTPTRLWQRNTTSHVTELISRSH</sequence>
<evidence type="ECO:0000256" key="1">
    <source>
        <dbReference type="SAM" id="Phobius"/>
    </source>
</evidence>
<proteinExistence type="predicted"/>
<evidence type="ECO:0000313" key="2">
    <source>
        <dbReference type="EMBL" id="HAR52671.1"/>
    </source>
</evidence>
<protein>
    <submittedName>
        <fullName evidence="2">Uncharacterized protein</fullName>
    </submittedName>
</protein>
<dbReference type="Proteomes" id="UP000264719">
    <property type="component" value="Unassembled WGS sequence"/>
</dbReference>
<feature type="transmembrane region" description="Helical" evidence="1">
    <location>
        <begin position="42"/>
        <end position="59"/>
    </location>
</feature>
<dbReference type="AlphaFoldDB" id="A0A348WDQ9"/>
<dbReference type="RefSeq" id="WP_009813212.1">
    <property type="nucleotide sequence ID" value="NZ_CAXAXR010000001.1"/>
</dbReference>
<dbReference type="EMBL" id="DMVW01000121">
    <property type="protein sequence ID" value="HAR52671.1"/>
    <property type="molecule type" value="Genomic_DNA"/>
</dbReference>
<comment type="caution">
    <text evidence="2">The sequence shown here is derived from an EMBL/GenBank/DDBJ whole genome shotgun (WGS) entry which is preliminary data.</text>
</comment>
<organism evidence="2 3">
    <name type="scientific">Roseovarius nubinhibens</name>
    <dbReference type="NCBI Taxonomy" id="314263"/>
    <lineage>
        <taxon>Bacteria</taxon>
        <taxon>Pseudomonadati</taxon>
        <taxon>Pseudomonadota</taxon>
        <taxon>Alphaproteobacteria</taxon>
        <taxon>Rhodobacterales</taxon>
        <taxon>Roseobacteraceae</taxon>
        <taxon>Roseovarius</taxon>
    </lineage>
</organism>
<keyword evidence="1" id="KW-0472">Membrane</keyword>
<evidence type="ECO:0000313" key="3">
    <source>
        <dbReference type="Proteomes" id="UP000264719"/>
    </source>
</evidence>
<name>A0A348WDQ9_9RHOB</name>
<keyword evidence="1" id="KW-1133">Transmembrane helix</keyword>